<dbReference type="KEGG" id="nso:NIASO_08390"/>
<feature type="transmembrane region" description="Helical" evidence="1">
    <location>
        <begin position="48"/>
        <end position="69"/>
    </location>
</feature>
<feature type="transmembrane region" description="Helical" evidence="1">
    <location>
        <begin position="103"/>
        <end position="121"/>
    </location>
</feature>
<dbReference type="Proteomes" id="UP000003586">
    <property type="component" value="Chromosome"/>
</dbReference>
<feature type="transmembrane region" description="Helical" evidence="1">
    <location>
        <begin position="21"/>
        <end position="42"/>
    </location>
</feature>
<evidence type="ECO:0000256" key="1">
    <source>
        <dbReference type="SAM" id="Phobius"/>
    </source>
</evidence>
<dbReference type="HOGENOM" id="CLU_733261_0_0_10"/>
<dbReference type="eggNOG" id="ENOG502ZCK1">
    <property type="taxonomic scope" value="Bacteria"/>
</dbReference>
<dbReference type="STRING" id="929713.NIASO_08390"/>
<feature type="transmembrane region" description="Helical" evidence="1">
    <location>
        <begin position="265"/>
        <end position="288"/>
    </location>
</feature>
<dbReference type="RefSeq" id="WP_008584629.1">
    <property type="nucleotide sequence ID" value="NZ_CP007035.1"/>
</dbReference>
<keyword evidence="1" id="KW-1133">Transmembrane helix</keyword>
<accession>W0F356</accession>
<feature type="transmembrane region" description="Helical" evidence="1">
    <location>
        <begin position="328"/>
        <end position="354"/>
    </location>
</feature>
<organism evidence="2 3">
    <name type="scientific">Niabella soli DSM 19437</name>
    <dbReference type="NCBI Taxonomy" id="929713"/>
    <lineage>
        <taxon>Bacteria</taxon>
        <taxon>Pseudomonadati</taxon>
        <taxon>Bacteroidota</taxon>
        <taxon>Chitinophagia</taxon>
        <taxon>Chitinophagales</taxon>
        <taxon>Chitinophagaceae</taxon>
        <taxon>Niabella</taxon>
    </lineage>
</organism>
<protein>
    <submittedName>
        <fullName evidence="2">Uncharacterized protein</fullName>
    </submittedName>
</protein>
<keyword evidence="1" id="KW-0812">Transmembrane</keyword>
<evidence type="ECO:0000313" key="3">
    <source>
        <dbReference type="Proteomes" id="UP000003586"/>
    </source>
</evidence>
<keyword evidence="1" id="KW-0472">Membrane</keyword>
<feature type="transmembrane region" description="Helical" evidence="1">
    <location>
        <begin position="195"/>
        <end position="212"/>
    </location>
</feature>
<gene>
    <name evidence="2" type="ORF">NIASO_08390</name>
</gene>
<dbReference type="AlphaFoldDB" id="W0F356"/>
<proteinExistence type="predicted"/>
<keyword evidence="3" id="KW-1185">Reference proteome</keyword>
<feature type="transmembrane region" description="Helical" evidence="1">
    <location>
        <begin position="294"/>
        <end position="316"/>
    </location>
</feature>
<feature type="transmembrane region" description="Helical" evidence="1">
    <location>
        <begin position="224"/>
        <end position="244"/>
    </location>
</feature>
<feature type="transmembrane region" description="Helical" evidence="1">
    <location>
        <begin position="127"/>
        <end position="149"/>
    </location>
</feature>
<dbReference type="EMBL" id="CP007035">
    <property type="protein sequence ID" value="AHF17480.1"/>
    <property type="molecule type" value="Genomic_DNA"/>
</dbReference>
<reference evidence="2 3" key="1">
    <citation type="submission" date="2013-12" db="EMBL/GenBank/DDBJ databases">
        <authorList>
            <consortium name="DOE Joint Genome Institute"/>
            <person name="Eisen J."/>
            <person name="Huntemann M."/>
            <person name="Han J."/>
            <person name="Chen A."/>
            <person name="Kyrpides N."/>
            <person name="Mavromatis K."/>
            <person name="Markowitz V."/>
            <person name="Palaniappan K."/>
            <person name="Ivanova N."/>
            <person name="Schaumberg A."/>
            <person name="Pati A."/>
            <person name="Liolios K."/>
            <person name="Nordberg H.P."/>
            <person name="Cantor M.N."/>
            <person name="Hua S.X."/>
            <person name="Woyke T."/>
        </authorList>
    </citation>
    <scope>NUCLEOTIDE SEQUENCE [LARGE SCALE GENOMIC DNA]</scope>
    <source>
        <strain evidence="3">DSM 19437</strain>
    </source>
</reference>
<evidence type="ECO:0000313" key="2">
    <source>
        <dbReference type="EMBL" id="AHF17480.1"/>
    </source>
</evidence>
<dbReference type="OrthoDB" id="647466at2"/>
<sequence length="371" mass="42927">MIARVLYKSFIKPFYKENAGTFVFVFTMFFFIVGTVDGADLFRYHYGLIKAILSIHPFLYAALLLWIFYSRKCAVFIVQLLRQPSYEFIAILKSLPSRKQYRLFFIVDFILLLPITFYITLVIAEGIYLHAILSTSIVFIFQLAALLILPARHVWLLNHPGRQQAWLTNGFFRKVRPASFYPFMLARAVFTTQKIAWAGIKVYTCVFLYFITVNNSLTPDSLHLTFLFFSFGVLANGVFINRIRSYEEQYLSFYRTLPVSIARRLIQYACFSLVLIVPEVLLLCILALKGLGYFNALSLGLYAFTTLVLLTSLSFLKLMPLKHFVKTLLVLFFAGYFIMMLSNIIFISLLFLLASCTLFKLVYYKFEANNA</sequence>
<name>W0F356_9BACT</name>